<dbReference type="SMART" id="SM00960">
    <property type="entry name" value="Robl_LC7"/>
    <property type="match status" value="1"/>
</dbReference>
<evidence type="ECO:0000259" key="2">
    <source>
        <dbReference type="SMART" id="SM00960"/>
    </source>
</evidence>
<evidence type="ECO:0000313" key="4">
    <source>
        <dbReference type="Proteomes" id="UP000002524"/>
    </source>
</evidence>
<feature type="region of interest" description="Disordered" evidence="1">
    <location>
        <begin position="19"/>
        <end position="40"/>
    </location>
</feature>
<dbReference type="HOGENOM" id="CLU_072278_0_0_0"/>
<feature type="domain" description="Roadblock/LAMTOR2" evidence="2">
    <location>
        <begin position="233"/>
        <end position="312"/>
    </location>
</feature>
<protein>
    <recommendedName>
        <fullName evidence="2">Roadblock/LAMTOR2 domain-containing protein</fullName>
    </recommendedName>
</protein>
<dbReference type="SUPFAM" id="SSF103196">
    <property type="entry name" value="Roadblock/LC7 domain"/>
    <property type="match status" value="1"/>
</dbReference>
<sequence length="332" mass="34964">MTAVTEALPVYFATLSFSEGRPGPAHSPQPRKNPGCPPRRTSLLPLAVSLTEVFVAMPNAVYTLSLQALARSVSERGADALLTAALRERQLSPEDVTAAQMQLVLAGPLVHRLSTILSPEQARAELSALSTQLDSSFSSTPTLFTDVGTLNDWDTGPAVSEWTGEGDLRGGNSGVTATREAATQDTAIQDTGSAVATDPAPDHLGADDFEFDDPEYAAAPSTRHYALNGEAGQDALIRDLGRMPGVLGVMVTRENGEVLRVKALRDVTQLGSVMAATGLLLRQRGLKLLAADLGQQTVCMRPLGPYSVAVIAGPQVNVGRLLTELQQLEASG</sequence>
<dbReference type="PATRIC" id="fig|243230.17.peg.2580"/>
<dbReference type="InterPro" id="IPR004942">
    <property type="entry name" value="Roadblock/LAMTOR2_dom"/>
</dbReference>
<evidence type="ECO:0000256" key="1">
    <source>
        <dbReference type="SAM" id="MobiDB-lite"/>
    </source>
</evidence>
<keyword evidence="4" id="KW-1185">Reference proteome</keyword>
<dbReference type="KEGG" id="dra:DR_2347"/>
<gene>
    <name evidence="3" type="ordered locus">DR_2347</name>
</gene>
<feature type="region of interest" description="Disordered" evidence="1">
    <location>
        <begin position="184"/>
        <end position="213"/>
    </location>
</feature>
<dbReference type="InParanoid" id="Q9RRY5"/>
<organism evidence="3 4">
    <name type="scientific">Deinococcus radiodurans (strain ATCC 13939 / DSM 20539 / JCM 16871 / CCUG 27074 / LMG 4051 / NBRC 15346 / NCIMB 9279 / VKM B-1422 / R1)</name>
    <dbReference type="NCBI Taxonomy" id="243230"/>
    <lineage>
        <taxon>Bacteria</taxon>
        <taxon>Thermotogati</taxon>
        <taxon>Deinococcota</taxon>
        <taxon>Deinococci</taxon>
        <taxon>Deinococcales</taxon>
        <taxon>Deinococcaceae</taxon>
        <taxon>Deinococcus</taxon>
    </lineage>
</organism>
<dbReference type="OrthoDB" id="74211at2"/>
<dbReference type="EMBL" id="AE000513">
    <property type="protein sequence ID" value="AAF11895.1"/>
    <property type="molecule type" value="Genomic_DNA"/>
</dbReference>
<evidence type="ECO:0000313" key="3">
    <source>
        <dbReference type="EMBL" id="AAF11895.1"/>
    </source>
</evidence>
<dbReference type="PaxDb" id="243230-DR_2347"/>
<dbReference type="STRING" id="243230.DR_2347"/>
<reference evidence="3 4" key="1">
    <citation type="journal article" date="1999" name="Science">
        <title>Genome sequence of the radioresistant bacterium Deinococcus radiodurans R1.</title>
        <authorList>
            <person name="White O."/>
            <person name="Eisen J.A."/>
            <person name="Heidelberg J.F."/>
            <person name="Hickey E.K."/>
            <person name="Peterson J.D."/>
            <person name="Dodson R.J."/>
            <person name="Haft D.H."/>
            <person name="Gwinn M.L."/>
            <person name="Nelson W.C."/>
            <person name="Richardson D.L."/>
            <person name="Moffat K.S."/>
            <person name="Qin H."/>
            <person name="Jiang L."/>
            <person name="Pamphile W."/>
            <person name="Crosby M."/>
            <person name="Shen M."/>
            <person name="Vamathevan J.J."/>
            <person name="Lam P."/>
            <person name="McDonald L."/>
            <person name="Utterback T."/>
            <person name="Zalewski C."/>
            <person name="Makarova K.S."/>
            <person name="Aravind L."/>
            <person name="Daly M.J."/>
            <person name="Minton K.W."/>
            <person name="Fleischmann R.D."/>
            <person name="Ketchum K.A."/>
            <person name="Nelson K.E."/>
            <person name="Salzberg S."/>
            <person name="Smith H.O."/>
            <person name="Venter J.C."/>
            <person name="Fraser C.M."/>
        </authorList>
    </citation>
    <scope>NUCLEOTIDE SEQUENCE [LARGE SCALE GENOMIC DNA]</scope>
    <source>
        <strain evidence="4">ATCC 13939 / DSM 20539 / JCM 16871 / LMG 4051 / NBRC 15346 / NCIMB 9279 / R1 / VKM B-1422</strain>
    </source>
</reference>
<feature type="compositionally biased region" description="Polar residues" evidence="1">
    <location>
        <begin position="184"/>
        <end position="194"/>
    </location>
</feature>
<proteinExistence type="predicted"/>
<accession>Q9RRY5</accession>
<feature type="region of interest" description="Disordered" evidence="1">
    <location>
        <begin position="160"/>
        <end position="179"/>
    </location>
</feature>
<name>Q9RRY5_DEIRA</name>
<dbReference type="EnsemblBacteria" id="AAF11895">
    <property type="protein sequence ID" value="AAF11895"/>
    <property type="gene ID" value="DR_2347"/>
</dbReference>
<dbReference type="AlphaFoldDB" id="Q9RRY5"/>
<dbReference type="Proteomes" id="UP000002524">
    <property type="component" value="Chromosome 1"/>
</dbReference>
<dbReference type="PIR" id="B75286">
    <property type="entry name" value="B75286"/>
</dbReference>